<keyword evidence="1" id="KW-0732">Signal</keyword>
<gene>
    <name evidence="3" type="ORF">BD311DRAFT_865832</name>
</gene>
<dbReference type="SUPFAM" id="SSF51445">
    <property type="entry name" value="(Trans)glycosidases"/>
    <property type="match status" value="1"/>
</dbReference>
<sequence length="742" mass="80185">MLSWILTLAVFAALGRADVSIFTDGAGGLSAGWEDWSWGSTLDYASTAIAGRSALSVNSTAYSAFSAYSETVFGTSYAGLRFDVAGSAPDVSISLSSTADSDSSESIALSALSKDVNPTSFTTVTINFQDLPDGTVLTNDTWNRITFQGGANGAVYWLDNIVLLSEIVVTPTFFSAEPLLGNIVAVTSQGAVDFSTVSVNLNGETVPTTLLTTYTPPDTPSKSITYFQLSKSFETGTVLITADNTTYNYTLPKLEYAALTLGNTNPISSDIYGVNFPADANYIDTLGITLSRWGGNAVTAYNYEGDFTNAGNDWYFENRISSPTFEPWHDMVKGAGSKSIVTVPALDWVAKDDTSYSYPKSLYPDQAGFDPYNPDAGDGAWPNGTQFGTAPPQTNVYKEWNVTNQIAWLNFMSIKPDIITVDNEIEIASSTHEDMHPAPMDYDEELSRVLSTANAAKDTLPDVLVAAPSTCAWWYYWTSVVGYTDNAAHDNIDFLPWFLTQMKDAESTYGKRLLDYLDIHYYFGADTSGTDAATQALKLRMTRSLWDPSYIDESYIGTSVPPQWHQPNPNAVWLIPRMQALIEQNYPGTKLSVSEWSAPDNDVTGGLVTADALGIFGAFGLDAATYWGQPAITDGPALAYWLYRGAGVPFGSSSVQATLSQNNTDTLGVYASSTDSRNVALVIINKDTQPLALDVANLPTGEYTLKHFGGNAGLAKWVTTVDLSTTDYLVVPAWTAVFLGQS</sequence>
<proteinExistence type="predicted"/>
<evidence type="ECO:0000259" key="2">
    <source>
        <dbReference type="Pfam" id="PF12891"/>
    </source>
</evidence>
<feature type="signal peptide" evidence="1">
    <location>
        <begin position="1"/>
        <end position="17"/>
    </location>
</feature>
<reference evidence="3" key="1">
    <citation type="submission" date="2019-01" db="EMBL/GenBank/DDBJ databases">
        <title>Draft genome sequences of three monokaryotic isolates of the white-rot basidiomycete fungus Dichomitus squalens.</title>
        <authorList>
            <consortium name="DOE Joint Genome Institute"/>
            <person name="Lopez S.C."/>
            <person name="Andreopoulos B."/>
            <person name="Pangilinan J."/>
            <person name="Lipzen A."/>
            <person name="Riley R."/>
            <person name="Ahrendt S."/>
            <person name="Ng V."/>
            <person name="Barry K."/>
            <person name="Daum C."/>
            <person name="Grigoriev I.V."/>
            <person name="Hilden K.S."/>
            <person name="Makela M.R."/>
            <person name="de Vries R.P."/>
        </authorList>
    </citation>
    <scope>NUCLEOTIDE SEQUENCE [LARGE SCALE GENOMIC DNA]</scope>
    <source>
        <strain evidence="3">OM18370.1</strain>
    </source>
</reference>
<dbReference type="EMBL" id="ML143427">
    <property type="protein sequence ID" value="TBU27890.1"/>
    <property type="molecule type" value="Genomic_DNA"/>
</dbReference>
<dbReference type="Gene3D" id="3.20.20.80">
    <property type="entry name" value="Glycosidases"/>
    <property type="match status" value="1"/>
</dbReference>
<feature type="chain" id="PRO_5020352331" evidence="1">
    <location>
        <begin position="18"/>
        <end position="742"/>
    </location>
</feature>
<dbReference type="InterPro" id="IPR013780">
    <property type="entry name" value="Glyco_hydro_b"/>
</dbReference>
<dbReference type="InterPro" id="IPR024745">
    <property type="entry name" value="GH44_cat"/>
</dbReference>
<dbReference type="OrthoDB" id="3180848at2759"/>
<feature type="domain" description="Glycoside hydrolase family 44 catalytic" evidence="2">
    <location>
        <begin position="307"/>
        <end position="523"/>
    </location>
</feature>
<organism evidence="3">
    <name type="scientific">Dichomitus squalens</name>
    <dbReference type="NCBI Taxonomy" id="114155"/>
    <lineage>
        <taxon>Eukaryota</taxon>
        <taxon>Fungi</taxon>
        <taxon>Dikarya</taxon>
        <taxon>Basidiomycota</taxon>
        <taxon>Agaricomycotina</taxon>
        <taxon>Agaricomycetes</taxon>
        <taxon>Polyporales</taxon>
        <taxon>Polyporaceae</taxon>
        <taxon>Dichomitus</taxon>
    </lineage>
</organism>
<dbReference type="Proteomes" id="UP000292957">
    <property type="component" value="Unassembled WGS sequence"/>
</dbReference>
<dbReference type="AlphaFoldDB" id="A0A4Q9MK04"/>
<keyword evidence="3" id="KW-0378">Hydrolase</keyword>
<evidence type="ECO:0000256" key="1">
    <source>
        <dbReference type="SAM" id="SignalP"/>
    </source>
</evidence>
<dbReference type="Gene3D" id="2.60.120.430">
    <property type="entry name" value="Galactose-binding lectin"/>
    <property type="match status" value="1"/>
</dbReference>
<accession>A0A4Q9MK04</accession>
<dbReference type="GO" id="GO:0016787">
    <property type="term" value="F:hydrolase activity"/>
    <property type="evidence" value="ECO:0007669"/>
    <property type="project" value="UniProtKB-KW"/>
</dbReference>
<dbReference type="Pfam" id="PF12891">
    <property type="entry name" value="Glyco_hydro_44"/>
    <property type="match status" value="1"/>
</dbReference>
<dbReference type="InterPro" id="IPR017853">
    <property type="entry name" value="GH"/>
</dbReference>
<name>A0A4Q9MK04_9APHY</name>
<dbReference type="Gene3D" id="2.60.40.1180">
    <property type="entry name" value="Golgi alpha-mannosidase II"/>
    <property type="match status" value="1"/>
</dbReference>
<evidence type="ECO:0000313" key="3">
    <source>
        <dbReference type="EMBL" id="TBU27890.1"/>
    </source>
</evidence>
<protein>
    <submittedName>
        <fullName evidence="3">Glycoside hydrolase family 44-domain-containing protein</fullName>
    </submittedName>
</protein>